<evidence type="ECO:0000313" key="2">
    <source>
        <dbReference type="EMBL" id="RKU46438.1"/>
    </source>
</evidence>
<feature type="signal peptide" evidence="1">
    <location>
        <begin position="1"/>
        <end position="19"/>
    </location>
</feature>
<dbReference type="STRING" id="177199.A0A420YEW5"/>
<evidence type="ECO:0000313" key="3">
    <source>
        <dbReference type="Proteomes" id="UP000275385"/>
    </source>
</evidence>
<organism evidence="2 3">
    <name type="scientific">Coniochaeta pulveracea</name>
    <dbReference type="NCBI Taxonomy" id="177199"/>
    <lineage>
        <taxon>Eukaryota</taxon>
        <taxon>Fungi</taxon>
        <taxon>Dikarya</taxon>
        <taxon>Ascomycota</taxon>
        <taxon>Pezizomycotina</taxon>
        <taxon>Sordariomycetes</taxon>
        <taxon>Sordariomycetidae</taxon>
        <taxon>Coniochaetales</taxon>
        <taxon>Coniochaetaceae</taxon>
        <taxon>Coniochaeta</taxon>
    </lineage>
</organism>
<accession>A0A420YEW5</accession>
<proteinExistence type="predicted"/>
<reference evidence="2 3" key="1">
    <citation type="submission" date="2018-08" db="EMBL/GenBank/DDBJ databases">
        <title>Draft genome of the lignicolous fungus Coniochaeta pulveracea.</title>
        <authorList>
            <person name="Borstlap C.J."/>
            <person name="De Witt R.N."/>
            <person name="Botha A."/>
            <person name="Volschenk H."/>
        </authorList>
    </citation>
    <scope>NUCLEOTIDE SEQUENCE [LARGE SCALE GENOMIC DNA]</scope>
    <source>
        <strain evidence="2 3">CAB683</strain>
    </source>
</reference>
<sequence length="291" mass="32667">MSLSLCPGILGPLLWSVFWEPGVPCHCAGAWLIPVATALKPIIESKNMERLARCIVDSLTKLVQYPHTQPDMDSAAWSGKAQSFLHIHPAGPYLRPDGTVSRADVWRLRHECHTEYEGDLFEYPPSYGWPPFGRMREEDVELELRPHFHCSHRWAYSHWSWLPANVIGVELPTTHTTASPYSPSCEPPITRSTNAADAGKPRQHRFPAKAVFEASKQATMSIFWWCCTEVEKGHGGTLVPRLGPSYAPLAVESGPSLKPEALERVEEWLQTRSLWDDPEAYNITANSDGED</sequence>
<dbReference type="Proteomes" id="UP000275385">
    <property type="component" value="Unassembled WGS sequence"/>
</dbReference>
<dbReference type="OrthoDB" id="3549294at2759"/>
<comment type="caution">
    <text evidence="2">The sequence shown here is derived from an EMBL/GenBank/DDBJ whole genome shotgun (WGS) entry which is preliminary data.</text>
</comment>
<dbReference type="AlphaFoldDB" id="A0A420YEW5"/>
<keyword evidence="3" id="KW-1185">Reference proteome</keyword>
<dbReference type="EMBL" id="QVQW01000014">
    <property type="protein sequence ID" value="RKU46438.1"/>
    <property type="molecule type" value="Genomic_DNA"/>
</dbReference>
<gene>
    <name evidence="2" type="ORF">DL546_006752</name>
</gene>
<evidence type="ECO:0000256" key="1">
    <source>
        <dbReference type="SAM" id="SignalP"/>
    </source>
</evidence>
<feature type="chain" id="PRO_5019304643" evidence="1">
    <location>
        <begin position="20"/>
        <end position="291"/>
    </location>
</feature>
<protein>
    <submittedName>
        <fullName evidence="2">Uncharacterized protein</fullName>
    </submittedName>
</protein>
<keyword evidence="1" id="KW-0732">Signal</keyword>
<name>A0A420YEW5_9PEZI</name>